<evidence type="ECO:0000313" key="4">
    <source>
        <dbReference type="RefSeq" id="XP_017877035.1"/>
    </source>
</evidence>
<evidence type="ECO:0000313" key="3">
    <source>
        <dbReference type="Proteomes" id="UP000694925"/>
    </source>
</evidence>
<reference evidence="4" key="1">
    <citation type="submission" date="2025-08" db="UniProtKB">
        <authorList>
            <consortium name="RefSeq"/>
        </authorList>
    </citation>
    <scope>IDENTIFICATION</scope>
    <source>
        <tissue evidence="4">Whole body</tissue>
    </source>
</reference>
<dbReference type="PANTHER" id="PTHR48190:SF2">
    <property type="entry name" value="PROGRAMMED CELL DEATH PROTEIN 7"/>
    <property type="match status" value="1"/>
</dbReference>
<protein>
    <submittedName>
        <fullName evidence="4">Programmed cell death protein 7</fullName>
    </submittedName>
</protein>
<dbReference type="AlphaFoldDB" id="A0AAJ7IUR4"/>
<sequence>MFAGQSSTGESMQHCGYSHYDTINPSVYNMNYNLNVYHNYICPIDTSDKTATSMSNTENRRIDERNIEHFLQETDQSDNKNDQRNTWRRSKIAYAKNAITSIYKLNERLKRNCAELQNYQNLTEEEWQEKMSVCSAAKEEILKLLEPIKSESCLKQLKRDLERRKRKRLREKVKKEKWNIEKLARTERRARMHAQIDSWIRKEQAVIEKERQEENLRKDADMVLFDVRGKRSDAKKYLGLLQELKNLRNVKVNIARARGEHLSSAADEAFNNILEKLTEQWSKLDREYSIEEQGLKLMLKTDNEERIEKQTRSLFDDWEKVLFGKKISDQCNMDLTNFVAIRTAWDKYISAEDDASAIPIGWVMPIKPTSAAWQKCLRKEIS</sequence>
<dbReference type="KEGG" id="ccal:108623201"/>
<proteinExistence type="predicted"/>
<evidence type="ECO:0000256" key="2">
    <source>
        <dbReference type="SAM" id="MobiDB-lite"/>
    </source>
</evidence>
<dbReference type="InterPro" id="IPR052831">
    <property type="entry name" value="Apoptosis_promoter"/>
</dbReference>
<feature type="coiled-coil region" evidence="1">
    <location>
        <begin position="154"/>
        <end position="186"/>
    </location>
</feature>
<accession>A0AAJ7IUR4</accession>
<feature type="compositionally biased region" description="Basic and acidic residues" evidence="2">
    <location>
        <begin position="58"/>
        <end position="84"/>
    </location>
</feature>
<keyword evidence="1" id="KW-0175">Coiled coil</keyword>
<keyword evidence="3" id="KW-1185">Reference proteome</keyword>
<dbReference type="GO" id="GO:0005689">
    <property type="term" value="C:U12-type spliceosomal complex"/>
    <property type="evidence" value="ECO:0007669"/>
    <property type="project" value="TreeGrafter"/>
</dbReference>
<name>A0AAJ7IUR4_9HYME</name>
<organism evidence="3 4">
    <name type="scientific">Ceratina calcarata</name>
    <dbReference type="NCBI Taxonomy" id="156304"/>
    <lineage>
        <taxon>Eukaryota</taxon>
        <taxon>Metazoa</taxon>
        <taxon>Ecdysozoa</taxon>
        <taxon>Arthropoda</taxon>
        <taxon>Hexapoda</taxon>
        <taxon>Insecta</taxon>
        <taxon>Pterygota</taxon>
        <taxon>Neoptera</taxon>
        <taxon>Endopterygota</taxon>
        <taxon>Hymenoptera</taxon>
        <taxon>Apocrita</taxon>
        <taxon>Aculeata</taxon>
        <taxon>Apoidea</taxon>
        <taxon>Anthophila</taxon>
        <taxon>Apidae</taxon>
        <taxon>Ceratina</taxon>
        <taxon>Zadontomerus</taxon>
    </lineage>
</organism>
<dbReference type="GeneID" id="108623201"/>
<dbReference type="Proteomes" id="UP000694925">
    <property type="component" value="Unplaced"/>
</dbReference>
<dbReference type="InterPro" id="IPR031974">
    <property type="entry name" value="PDCD7"/>
</dbReference>
<dbReference type="RefSeq" id="XP_017877035.1">
    <property type="nucleotide sequence ID" value="XM_018021546.2"/>
</dbReference>
<gene>
    <name evidence="4" type="primary">LOC108623201</name>
</gene>
<dbReference type="Pfam" id="PF16021">
    <property type="entry name" value="PDCD7"/>
    <property type="match status" value="1"/>
</dbReference>
<feature type="region of interest" description="Disordered" evidence="2">
    <location>
        <begin position="50"/>
        <end position="84"/>
    </location>
</feature>
<evidence type="ECO:0000256" key="1">
    <source>
        <dbReference type="SAM" id="Coils"/>
    </source>
</evidence>
<dbReference type="PANTHER" id="PTHR48190">
    <property type="entry name" value="PROGRAMMED CELL DEATH PROTEIN 7"/>
    <property type="match status" value="1"/>
</dbReference>